<sequence>MRITYIMLNHVLCKVSRLELQSHLFLVQTRQSCLIVQDKVYKQENVDVICTEDDKSNNNNLKLMFRLNGMEKNQL</sequence>
<keyword evidence="2" id="KW-1185">Reference proteome</keyword>
<dbReference type="Proteomes" id="UP001501294">
    <property type="component" value="Unassembled WGS sequence"/>
</dbReference>
<dbReference type="EMBL" id="BAABFU010000003">
    <property type="protein sequence ID" value="GAA4353390.1"/>
    <property type="molecule type" value="Genomic_DNA"/>
</dbReference>
<comment type="caution">
    <text evidence="1">The sequence shown here is derived from an EMBL/GenBank/DDBJ whole genome shotgun (WGS) entry which is preliminary data.</text>
</comment>
<name>A0ABP8I855_9GAMM</name>
<gene>
    <name evidence="1" type="ORF">GCM10023150_21970</name>
</gene>
<accession>A0ABP8I855</accession>
<organism evidence="1 2">
    <name type="scientific">Kangiella taiwanensis</name>
    <dbReference type="NCBI Taxonomy" id="1079179"/>
    <lineage>
        <taxon>Bacteria</taxon>
        <taxon>Pseudomonadati</taxon>
        <taxon>Pseudomonadota</taxon>
        <taxon>Gammaproteobacteria</taxon>
        <taxon>Kangiellales</taxon>
        <taxon>Kangiellaceae</taxon>
        <taxon>Kangiella</taxon>
    </lineage>
</organism>
<protein>
    <submittedName>
        <fullName evidence="1">Uncharacterized protein</fullName>
    </submittedName>
</protein>
<proteinExistence type="predicted"/>
<evidence type="ECO:0000313" key="1">
    <source>
        <dbReference type="EMBL" id="GAA4353390.1"/>
    </source>
</evidence>
<reference evidence="2" key="1">
    <citation type="journal article" date="2019" name="Int. J. Syst. Evol. Microbiol.">
        <title>The Global Catalogue of Microorganisms (GCM) 10K type strain sequencing project: providing services to taxonomists for standard genome sequencing and annotation.</title>
        <authorList>
            <consortium name="The Broad Institute Genomics Platform"/>
            <consortium name="The Broad Institute Genome Sequencing Center for Infectious Disease"/>
            <person name="Wu L."/>
            <person name="Ma J."/>
        </authorList>
    </citation>
    <scope>NUCLEOTIDE SEQUENCE [LARGE SCALE GENOMIC DNA]</scope>
    <source>
        <strain evidence="2">JCM 17727</strain>
    </source>
</reference>
<evidence type="ECO:0000313" key="2">
    <source>
        <dbReference type="Proteomes" id="UP001501294"/>
    </source>
</evidence>